<comment type="caution">
    <text evidence="2">The sequence shown here is derived from an EMBL/GenBank/DDBJ whole genome shotgun (WGS) entry which is preliminary data.</text>
</comment>
<reference evidence="2" key="1">
    <citation type="submission" date="2022-10" db="EMBL/GenBank/DDBJ databases">
        <title>Comparative genomic analysis of Cohnella hashimotonis sp. nov., isolated from the International Space Station.</title>
        <authorList>
            <person name="Simpson A."/>
            <person name="Venkateswaran K."/>
        </authorList>
    </citation>
    <scope>NUCLEOTIDE SEQUENCE</scope>
    <source>
        <strain evidence="2">DSM 28161</strain>
    </source>
</reference>
<dbReference type="GO" id="GO:0006508">
    <property type="term" value="P:proteolysis"/>
    <property type="evidence" value="ECO:0007669"/>
    <property type="project" value="InterPro"/>
</dbReference>
<evidence type="ECO:0000259" key="1">
    <source>
        <dbReference type="Pfam" id="PF05362"/>
    </source>
</evidence>
<evidence type="ECO:0000313" key="3">
    <source>
        <dbReference type="Proteomes" id="UP001153404"/>
    </source>
</evidence>
<proteinExistence type="predicted"/>
<name>A0A9X4KS24_9BACL</name>
<dbReference type="InterPro" id="IPR014721">
    <property type="entry name" value="Ribsml_uS5_D2-typ_fold_subgr"/>
</dbReference>
<dbReference type="Proteomes" id="UP001153404">
    <property type="component" value="Unassembled WGS sequence"/>
</dbReference>
<gene>
    <name evidence="2" type="ORF">OMP40_12615</name>
</gene>
<keyword evidence="3" id="KW-1185">Reference proteome</keyword>
<dbReference type="GO" id="GO:0005524">
    <property type="term" value="F:ATP binding"/>
    <property type="evidence" value="ECO:0007669"/>
    <property type="project" value="InterPro"/>
</dbReference>
<dbReference type="RefSeq" id="WP_277531751.1">
    <property type="nucleotide sequence ID" value="NZ_JAPDIA010000003.1"/>
</dbReference>
<evidence type="ECO:0000313" key="2">
    <source>
        <dbReference type="EMBL" id="MDG0810096.1"/>
    </source>
</evidence>
<dbReference type="GO" id="GO:0030163">
    <property type="term" value="P:protein catabolic process"/>
    <property type="evidence" value="ECO:0007669"/>
    <property type="project" value="InterPro"/>
</dbReference>
<dbReference type="InterPro" id="IPR008269">
    <property type="entry name" value="Lon_proteolytic"/>
</dbReference>
<dbReference type="Gene3D" id="3.30.230.10">
    <property type="match status" value="1"/>
</dbReference>
<dbReference type="GO" id="GO:0004252">
    <property type="term" value="F:serine-type endopeptidase activity"/>
    <property type="evidence" value="ECO:0007669"/>
    <property type="project" value="InterPro"/>
</dbReference>
<dbReference type="SUPFAM" id="SSF54211">
    <property type="entry name" value="Ribosomal protein S5 domain 2-like"/>
    <property type="match status" value="1"/>
</dbReference>
<dbReference type="InterPro" id="IPR027065">
    <property type="entry name" value="Lon_Prtase"/>
</dbReference>
<dbReference type="EMBL" id="JAPDIA010000003">
    <property type="protein sequence ID" value="MDG0810096.1"/>
    <property type="molecule type" value="Genomic_DNA"/>
</dbReference>
<sequence>MPLIEMPGTGKPGVGFTNQTVLKVTPPDKVKFDFEDTGGPSAGLMMTLEIISQLQGKDLTKGYRIAGTGTIAADGSVGLIGGIQYKLMAADREKADYFLVPYTRVAADHWQDNEKIAPKDAINAVLNGFGNWSLAQQTVADLKLKPKLVPVASLQDALDFLNSLEPKKDVSAASPSPSAKAS</sequence>
<feature type="domain" description="Lon proteolytic" evidence="1">
    <location>
        <begin position="39"/>
        <end position="102"/>
    </location>
</feature>
<dbReference type="PANTHER" id="PTHR10046">
    <property type="entry name" value="ATP DEPENDENT LON PROTEASE FAMILY MEMBER"/>
    <property type="match status" value="1"/>
</dbReference>
<dbReference type="GO" id="GO:0004176">
    <property type="term" value="F:ATP-dependent peptidase activity"/>
    <property type="evidence" value="ECO:0007669"/>
    <property type="project" value="InterPro"/>
</dbReference>
<dbReference type="AlphaFoldDB" id="A0A9X4KS24"/>
<dbReference type="Pfam" id="PF05362">
    <property type="entry name" value="Lon_C"/>
    <property type="match status" value="1"/>
</dbReference>
<organism evidence="2 3">
    <name type="scientific">Cohnella rhizosphaerae</name>
    <dbReference type="NCBI Taxonomy" id="1457232"/>
    <lineage>
        <taxon>Bacteria</taxon>
        <taxon>Bacillati</taxon>
        <taxon>Bacillota</taxon>
        <taxon>Bacilli</taxon>
        <taxon>Bacillales</taxon>
        <taxon>Paenibacillaceae</taxon>
        <taxon>Cohnella</taxon>
    </lineage>
</organism>
<protein>
    <recommendedName>
        <fullName evidence="1">Lon proteolytic domain-containing protein</fullName>
    </recommendedName>
</protein>
<dbReference type="InterPro" id="IPR020568">
    <property type="entry name" value="Ribosomal_Su5_D2-typ_SF"/>
</dbReference>
<accession>A0A9X4KS24</accession>